<comment type="caution">
    <text evidence="1">The sequence shown here is derived from an EMBL/GenBank/DDBJ whole genome shotgun (WGS) entry which is preliminary data.</text>
</comment>
<protein>
    <submittedName>
        <fullName evidence="1">Expressed protein</fullName>
    </submittedName>
</protein>
<proteinExistence type="predicted"/>
<keyword evidence="2" id="KW-1185">Reference proteome</keyword>
<accession>A0AAV0AHS2</accession>
<dbReference type="AlphaFoldDB" id="A0AAV0AHS2"/>
<dbReference type="Proteomes" id="UP001153365">
    <property type="component" value="Unassembled WGS sequence"/>
</dbReference>
<organism evidence="1 2">
    <name type="scientific">Phakopsora pachyrhizi</name>
    <name type="common">Asian soybean rust disease fungus</name>
    <dbReference type="NCBI Taxonomy" id="170000"/>
    <lineage>
        <taxon>Eukaryota</taxon>
        <taxon>Fungi</taxon>
        <taxon>Dikarya</taxon>
        <taxon>Basidiomycota</taxon>
        <taxon>Pucciniomycotina</taxon>
        <taxon>Pucciniomycetes</taxon>
        <taxon>Pucciniales</taxon>
        <taxon>Phakopsoraceae</taxon>
        <taxon>Phakopsora</taxon>
    </lineage>
</organism>
<name>A0AAV0AHS2_PHAPC</name>
<dbReference type="EMBL" id="CALTRL010000399">
    <property type="protein sequence ID" value="CAH7667930.1"/>
    <property type="molecule type" value="Genomic_DNA"/>
</dbReference>
<gene>
    <name evidence="1" type="ORF">PPACK8108_LOCUS2372</name>
</gene>
<sequence length="75" mass="7952">MISLVAAPATIIFTTVAGLLVANLSSKKMVMCPQESRTDRQLACSWGGQPLPLGGMVAVIETSLRNATCEVLRFS</sequence>
<reference evidence="1" key="1">
    <citation type="submission" date="2022-06" db="EMBL/GenBank/DDBJ databases">
        <authorList>
            <consortium name="SYNGENTA / RWTH Aachen University"/>
        </authorList>
    </citation>
    <scope>NUCLEOTIDE SEQUENCE</scope>
</reference>
<evidence type="ECO:0000313" key="1">
    <source>
        <dbReference type="EMBL" id="CAH7667930.1"/>
    </source>
</evidence>
<evidence type="ECO:0000313" key="2">
    <source>
        <dbReference type="Proteomes" id="UP001153365"/>
    </source>
</evidence>